<evidence type="ECO:0008006" key="4">
    <source>
        <dbReference type="Google" id="ProtNLM"/>
    </source>
</evidence>
<dbReference type="AlphaFoldDB" id="A0A7W8U7J5"/>
<proteinExistence type="predicted"/>
<feature type="chain" id="PRO_5031500392" description="DUF541 domain-containing protein" evidence="1">
    <location>
        <begin position="21"/>
        <end position="105"/>
    </location>
</feature>
<accession>A0A7W8U7J5</accession>
<sequence length="105" mass="11213">MILMFSAALALTGAVGPGLAQSLRSGAQASVGITVVRISSYFTPDDILQVPYKYRNPSPQTLAQAQQEIRTNAAIRAVLQRKRINASNVVGVQTALNGGKIIYVR</sequence>
<evidence type="ECO:0000313" key="3">
    <source>
        <dbReference type="Proteomes" id="UP000585507"/>
    </source>
</evidence>
<feature type="signal peptide" evidence="1">
    <location>
        <begin position="1"/>
        <end position="20"/>
    </location>
</feature>
<protein>
    <recommendedName>
        <fullName evidence="4">DUF541 domain-containing protein</fullName>
    </recommendedName>
</protein>
<dbReference type="Proteomes" id="UP000585507">
    <property type="component" value="Unassembled WGS sequence"/>
</dbReference>
<keyword evidence="1" id="KW-0732">Signal</keyword>
<name>A0A7W8U7J5_9HYPH</name>
<reference evidence="2 3" key="1">
    <citation type="submission" date="2020-08" db="EMBL/GenBank/DDBJ databases">
        <title>Genomic Encyclopedia of Type Strains, Phase IV (KMG-V): Genome sequencing to study the core and pangenomes of soil and plant-associated prokaryotes.</title>
        <authorList>
            <person name="Whitman W."/>
        </authorList>
    </citation>
    <scope>NUCLEOTIDE SEQUENCE [LARGE SCALE GENOMIC DNA]</scope>
    <source>
        <strain evidence="2 3">SEMIA 4084</strain>
    </source>
</reference>
<comment type="caution">
    <text evidence="2">The sequence shown here is derived from an EMBL/GenBank/DDBJ whole genome shotgun (WGS) entry which is preliminary data.</text>
</comment>
<dbReference type="EMBL" id="JACHBK010000002">
    <property type="protein sequence ID" value="MBB5534188.1"/>
    <property type="molecule type" value="Genomic_DNA"/>
</dbReference>
<gene>
    <name evidence="2" type="ORF">GGD55_000859</name>
</gene>
<evidence type="ECO:0000313" key="2">
    <source>
        <dbReference type="EMBL" id="MBB5534188.1"/>
    </source>
</evidence>
<evidence type="ECO:0000256" key="1">
    <source>
        <dbReference type="SAM" id="SignalP"/>
    </source>
</evidence>
<dbReference type="RefSeq" id="WP_018327003.1">
    <property type="nucleotide sequence ID" value="NZ_JACHBK010000002.1"/>
</dbReference>
<keyword evidence="3" id="KW-1185">Reference proteome</keyword>
<organism evidence="2 3">
    <name type="scientific">Rhizobium giardinii</name>
    <dbReference type="NCBI Taxonomy" id="56731"/>
    <lineage>
        <taxon>Bacteria</taxon>
        <taxon>Pseudomonadati</taxon>
        <taxon>Pseudomonadota</taxon>
        <taxon>Alphaproteobacteria</taxon>
        <taxon>Hyphomicrobiales</taxon>
        <taxon>Rhizobiaceae</taxon>
        <taxon>Rhizobium/Agrobacterium group</taxon>
        <taxon>Rhizobium</taxon>
    </lineage>
</organism>